<gene>
    <name evidence="2" type="ORF">HETSPECPRED_000870</name>
</gene>
<evidence type="ECO:0000313" key="2">
    <source>
        <dbReference type="EMBL" id="CAF9912210.1"/>
    </source>
</evidence>
<sequence>MPSLPWALISPASRGIGLELSRRLLQTTDLHIVATARNDVQGARSCILEGINVDDRRLEVLPVDVTGISPTSPFNTSTNHPLTNSADESTIISAASACGDRFKSTHLHLAFLVPGILHPERSPSQINASQALATFQTNALGPLLLAKHFIPFLPKRSTALPLLQYQMANVPSHAVMALMSARVGSISDNKLGGWYSYRASKAAVNSIARSIDIFLQQQARDKAMCIAMHPGTVKTGLSEEFWGNVKEDKLFSPEFAAERLIKVVENLNVQDRGKCWDWEGKEIAP</sequence>
<dbReference type="Gene3D" id="3.40.50.720">
    <property type="entry name" value="NAD(P)-binding Rossmann-like Domain"/>
    <property type="match status" value="1"/>
</dbReference>
<dbReference type="InterPro" id="IPR036291">
    <property type="entry name" value="NAD(P)-bd_dom_sf"/>
</dbReference>
<dbReference type="AlphaFoldDB" id="A0A8H3EV46"/>
<evidence type="ECO:0008006" key="4">
    <source>
        <dbReference type="Google" id="ProtNLM"/>
    </source>
</evidence>
<dbReference type="OrthoDB" id="5296at2759"/>
<evidence type="ECO:0000313" key="3">
    <source>
        <dbReference type="Proteomes" id="UP000664521"/>
    </source>
</evidence>
<dbReference type="CDD" id="cd05325">
    <property type="entry name" value="carb_red_sniffer_like_SDR_c"/>
    <property type="match status" value="1"/>
</dbReference>
<dbReference type="PANTHER" id="PTHR43544:SF12">
    <property type="entry name" value="NAD(P)-BINDING ROSSMANN-FOLD SUPERFAMILY PROTEIN"/>
    <property type="match status" value="1"/>
</dbReference>
<proteinExistence type="inferred from homology"/>
<keyword evidence="3" id="KW-1185">Reference proteome</keyword>
<reference evidence="2" key="1">
    <citation type="submission" date="2021-03" db="EMBL/GenBank/DDBJ databases">
        <authorList>
            <person name="Tagirdzhanova G."/>
        </authorList>
    </citation>
    <scope>NUCLEOTIDE SEQUENCE</scope>
</reference>
<dbReference type="GO" id="GO:0016491">
    <property type="term" value="F:oxidoreductase activity"/>
    <property type="evidence" value="ECO:0007669"/>
    <property type="project" value="TreeGrafter"/>
</dbReference>
<dbReference type="EMBL" id="CAJPDS010000011">
    <property type="protein sequence ID" value="CAF9912210.1"/>
    <property type="molecule type" value="Genomic_DNA"/>
</dbReference>
<accession>A0A8H3EV46</accession>
<organism evidence="2 3">
    <name type="scientific">Heterodermia speciosa</name>
    <dbReference type="NCBI Taxonomy" id="116794"/>
    <lineage>
        <taxon>Eukaryota</taxon>
        <taxon>Fungi</taxon>
        <taxon>Dikarya</taxon>
        <taxon>Ascomycota</taxon>
        <taxon>Pezizomycotina</taxon>
        <taxon>Lecanoromycetes</taxon>
        <taxon>OSLEUM clade</taxon>
        <taxon>Lecanoromycetidae</taxon>
        <taxon>Caliciales</taxon>
        <taxon>Physciaceae</taxon>
        <taxon>Heterodermia</taxon>
    </lineage>
</organism>
<protein>
    <recommendedName>
        <fullName evidence="4">NAD(P)-binding protein</fullName>
    </recommendedName>
</protein>
<dbReference type="GO" id="GO:0005737">
    <property type="term" value="C:cytoplasm"/>
    <property type="evidence" value="ECO:0007669"/>
    <property type="project" value="TreeGrafter"/>
</dbReference>
<evidence type="ECO:0000256" key="1">
    <source>
        <dbReference type="ARBA" id="ARBA00006484"/>
    </source>
</evidence>
<dbReference type="SUPFAM" id="SSF51735">
    <property type="entry name" value="NAD(P)-binding Rossmann-fold domains"/>
    <property type="match status" value="1"/>
</dbReference>
<dbReference type="InterPro" id="IPR051468">
    <property type="entry name" value="Fungal_SecMetab_SDRs"/>
</dbReference>
<comment type="caution">
    <text evidence="2">The sequence shown here is derived from an EMBL/GenBank/DDBJ whole genome shotgun (WGS) entry which is preliminary data.</text>
</comment>
<dbReference type="Proteomes" id="UP000664521">
    <property type="component" value="Unassembled WGS sequence"/>
</dbReference>
<dbReference type="InterPro" id="IPR002347">
    <property type="entry name" value="SDR_fam"/>
</dbReference>
<comment type="similarity">
    <text evidence="1">Belongs to the short-chain dehydrogenases/reductases (SDR) family.</text>
</comment>
<name>A0A8H3EV46_9LECA</name>
<dbReference type="PRINTS" id="PR00081">
    <property type="entry name" value="GDHRDH"/>
</dbReference>
<dbReference type="PANTHER" id="PTHR43544">
    <property type="entry name" value="SHORT-CHAIN DEHYDROGENASE/REDUCTASE"/>
    <property type="match status" value="1"/>
</dbReference>